<keyword evidence="4" id="KW-1185">Reference proteome</keyword>
<dbReference type="Proteomes" id="UP000320421">
    <property type="component" value="Chromosome"/>
</dbReference>
<name>A0A517PKL3_9PLAN</name>
<accession>A0A517PKL3</accession>
<sequence length="53" mass="5886">MEGYAQVIGSLMILFVIVIISRRSFKRKPVSDSQASQDKATEQPPSDSEQNTT</sequence>
<evidence type="ECO:0000313" key="3">
    <source>
        <dbReference type="EMBL" id="QDT19917.1"/>
    </source>
</evidence>
<dbReference type="EMBL" id="CP036266">
    <property type="protein sequence ID" value="QDT19917.1"/>
    <property type="molecule type" value="Genomic_DNA"/>
</dbReference>
<organism evidence="3 4">
    <name type="scientific">Gimesia chilikensis</name>
    <dbReference type="NCBI Taxonomy" id="2605989"/>
    <lineage>
        <taxon>Bacteria</taxon>
        <taxon>Pseudomonadati</taxon>
        <taxon>Planctomycetota</taxon>
        <taxon>Planctomycetia</taxon>
        <taxon>Planctomycetales</taxon>
        <taxon>Planctomycetaceae</taxon>
        <taxon>Gimesia</taxon>
    </lineage>
</organism>
<evidence type="ECO:0000256" key="1">
    <source>
        <dbReference type="SAM" id="MobiDB-lite"/>
    </source>
</evidence>
<feature type="transmembrane region" description="Helical" evidence="2">
    <location>
        <begin position="6"/>
        <end position="25"/>
    </location>
</feature>
<evidence type="ECO:0000256" key="2">
    <source>
        <dbReference type="SAM" id="Phobius"/>
    </source>
</evidence>
<proteinExistence type="predicted"/>
<dbReference type="AlphaFoldDB" id="A0A517PKL3"/>
<keyword evidence="2" id="KW-0472">Membrane</keyword>
<keyword evidence="2" id="KW-1133">Transmembrane helix</keyword>
<keyword evidence="2" id="KW-0812">Transmembrane</keyword>
<feature type="compositionally biased region" description="Polar residues" evidence="1">
    <location>
        <begin position="31"/>
        <end position="53"/>
    </location>
</feature>
<feature type="region of interest" description="Disordered" evidence="1">
    <location>
        <begin position="25"/>
        <end position="53"/>
    </location>
</feature>
<gene>
    <name evidence="3" type="ORF">HG66A1_16860</name>
</gene>
<protein>
    <submittedName>
        <fullName evidence="3">Uncharacterized protein</fullName>
    </submittedName>
</protein>
<evidence type="ECO:0000313" key="4">
    <source>
        <dbReference type="Proteomes" id="UP000320421"/>
    </source>
</evidence>
<reference evidence="3 4" key="1">
    <citation type="submission" date="2019-02" db="EMBL/GenBank/DDBJ databases">
        <title>Deep-cultivation of Planctomycetes and their phenomic and genomic characterization uncovers novel biology.</title>
        <authorList>
            <person name="Wiegand S."/>
            <person name="Jogler M."/>
            <person name="Boedeker C."/>
            <person name="Pinto D."/>
            <person name="Vollmers J."/>
            <person name="Rivas-Marin E."/>
            <person name="Kohn T."/>
            <person name="Peeters S.H."/>
            <person name="Heuer A."/>
            <person name="Rast P."/>
            <person name="Oberbeckmann S."/>
            <person name="Bunk B."/>
            <person name="Jeske O."/>
            <person name="Meyerdierks A."/>
            <person name="Storesund J.E."/>
            <person name="Kallscheuer N."/>
            <person name="Luecker S."/>
            <person name="Lage O.M."/>
            <person name="Pohl T."/>
            <person name="Merkel B.J."/>
            <person name="Hornburger P."/>
            <person name="Mueller R.-W."/>
            <person name="Bruemmer F."/>
            <person name="Labrenz M."/>
            <person name="Spormann A.M."/>
            <person name="Op den Camp H."/>
            <person name="Overmann J."/>
            <person name="Amann R."/>
            <person name="Jetten M.S.M."/>
            <person name="Mascher T."/>
            <person name="Medema M.H."/>
            <person name="Devos D.P."/>
            <person name="Kaster A.-K."/>
            <person name="Ovreas L."/>
            <person name="Rohde M."/>
            <person name="Galperin M.Y."/>
            <person name="Jogler C."/>
        </authorList>
    </citation>
    <scope>NUCLEOTIDE SEQUENCE [LARGE SCALE GENOMIC DNA]</scope>
    <source>
        <strain evidence="3 4">HG66A1</strain>
    </source>
</reference>